<dbReference type="Proteomes" id="UP000321405">
    <property type="component" value="Unassembled WGS sequence"/>
</dbReference>
<accession>A0A511BYZ8</accession>
<evidence type="ECO:0000256" key="1">
    <source>
        <dbReference type="SAM" id="MobiDB-lite"/>
    </source>
</evidence>
<comment type="caution">
    <text evidence="2">The sequence shown here is derived from an EMBL/GenBank/DDBJ whole genome shotgun (WGS) entry which is preliminary data.</text>
</comment>
<evidence type="ECO:0000313" key="2">
    <source>
        <dbReference type="EMBL" id="GEL03238.1"/>
    </source>
</evidence>
<feature type="region of interest" description="Disordered" evidence="1">
    <location>
        <begin position="21"/>
        <end position="78"/>
    </location>
</feature>
<protein>
    <submittedName>
        <fullName evidence="2">Uncharacterized protein</fullName>
    </submittedName>
</protein>
<organism evidence="2 3">
    <name type="scientific">Swaminathania salitolerans</name>
    <dbReference type="NCBI Taxonomy" id="182838"/>
    <lineage>
        <taxon>Bacteria</taxon>
        <taxon>Pseudomonadati</taxon>
        <taxon>Pseudomonadota</taxon>
        <taxon>Alphaproteobacteria</taxon>
        <taxon>Acetobacterales</taxon>
        <taxon>Acetobacteraceae</taxon>
        <taxon>Swaminathania</taxon>
    </lineage>
</organism>
<dbReference type="AlphaFoldDB" id="A0A511BYZ8"/>
<evidence type="ECO:0000313" key="3">
    <source>
        <dbReference type="Proteomes" id="UP000321405"/>
    </source>
</evidence>
<gene>
    <name evidence="2" type="ORF">SSA02_24010</name>
</gene>
<reference evidence="2 3" key="1">
    <citation type="submission" date="2019-07" db="EMBL/GenBank/DDBJ databases">
        <title>Whole genome shotgun sequence of Swaminathania salitolerans NBRC 104436.</title>
        <authorList>
            <person name="Hosoyama A."/>
            <person name="Uohara A."/>
            <person name="Ohji S."/>
            <person name="Ichikawa N."/>
        </authorList>
    </citation>
    <scope>NUCLEOTIDE SEQUENCE [LARGE SCALE GENOMIC DNA]</scope>
    <source>
        <strain evidence="2 3">NBRC 104436</strain>
    </source>
</reference>
<dbReference type="EMBL" id="BJVC01000006">
    <property type="protein sequence ID" value="GEL03238.1"/>
    <property type="molecule type" value="Genomic_DNA"/>
</dbReference>
<name>A0A511BYZ8_9PROT</name>
<keyword evidence="3" id="KW-1185">Reference proteome</keyword>
<sequence length="78" mass="8348">MPYFEADANRTWRISGQIPAEKRVRTKSGPAHARMKENEAGNGVKNAAEDDGTGEGGRRCAPAPIGEGGVRKAGKRKQ</sequence>
<proteinExistence type="predicted"/>